<dbReference type="PANTHER" id="PTHR11373">
    <property type="entry name" value="DEOXYNUCLEOSIDE TRIPHOSPHATE TRIPHOSPHOHYDROLASE"/>
    <property type="match status" value="1"/>
</dbReference>
<evidence type="ECO:0000259" key="1">
    <source>
        <dbReference type="SMART" id="SM00471"/>
    </source>
</evidence>
<dbReference type="Gene3D" id="1.10.3210.10">
    <property type="entry name" value="Hypothetical protein af1432"/>
    <property type="match status" value="1"/>
</dbReference>
<dbReference type="HOGENOM" id="CLU_026821_3_0_9"/>
<dbReference type="GO" id="GO:0008832">
    <property type="term" value="F:dGTPase activity"/>
    <property type="evidence" value="ECO:0007669"/>
    <property type="project" value="TreeGrafter"/>
</dbReference>
<dbReference type="AlphaFoldDB" id="F5RKV5"/>
<dbReference type="InterPro" id="IPR006674">
    <property type="entry name" value="HD_domain"/>
</dbReference>
<dbReference type="SUPFAM" id="SSF109604">
    <property type="entry name" value="HD-domain/PDEase-like"/>
    <property type="match status" value="1"/>
</dbReference>
<feature type="domain" description="HD/PDEase" evidence="1">
    <location>
        <begin position="46"/>
        <end position="200"/>
    </location>
</feature>
<dbReference type="InterPro" id="IPR003607">
    <property type="entry name" value="HD/PDEase_dom"/>
</dbReference>
<dbReference type="InterPro" id="IPR050135">
    <property type="entry name" value="dGTPase-like"/>
</dbReference>
<dbReference type="OrthoDB" id="9803619at2"/>
<comment type="caution">
    <text evidence="2">The sequence shown here is derived from an EMBL/GenBank/DDBJ whole genome shotgun (WGS) entry which is preliminary data.</text>
</comment>
<sequence length="430" mass="49959">MERYRDPVHGFIEVRPLEKKIIDSAPFQRLRHIKQLAMTNLVFHGAEHTRFGHSLGVMHLVTKAFRMAVENGSEEYPFSSAKKEWYEQILRLIALTHDLGHAPFSHASESVFPDGVEHEDFTEKIVKQTSIAEHISNIGNEFKEQYGEAYAITSELICDIYRGRISGINSEFTFLKSFMDGELDCDKMDYLLRDSLYCGVNYGKYDLDRLLASLTIDGKDGFPRLAIDYGGLKVFEEFVLARYFMFTEVYFHRTRRYFDIVLGKALQQILPNGKYPKKISSYLKWDDVRVLQECRKKMSKDEYCRYIVERYVYPCVYETSAHAVGDSLELYKGMKGLLHKDFEKNLFIEDTSADKMPHKIPVQSSIEDEKAVVLLNKRMGKRVSISDESHIIRALANKIGIRRLYAHPDIAEQARTVVRNWYNPHEEEAQ</sequence>
<dbReference type="SMART" id="SM00471">
    <property type="entry name" value="HDc"/>
    <property type="match status" value="1"/>
</dbReference>
<name>F5RKV5_9FIRM</name>
<keyword evidence="2" id="KW-0378">Hydrolase</keyword>
<dbReference type="STRING" id="888060.HMPREF9081_0860"/>
<dbReference type="PANTHER" id="PTHR11373:SF4">
    <property type="entry name" value="DEOXYNUCLEOSIDE TRIPHOSPHATE TRIPHOSPHOHYDROLASE SAMHD1"/>
    <property type="match status" value="1"/>
</dbReference>
<accession>F5RKV5</accession>
<keyword evidence="3" id="KW-1185">Reference proteome</keyword>
<dbReference type="eggNOG" id="COG1078">
    <property type="taxonomic scope" value="Bacteria"/>
</dbReference>
<dbReference type="Pfam" id="PF19276">
    <property type="entry name" value="HD_assoc_2"/>
    <property type="match status" value="1"/>
</dbReference>
<proteinExistence type="predicted"/>
<dbReference type="CDD" id="cd00077">
    <property type="entry name" value="HDc"/>
    <property type="match status" value="1"/>
</dbReference>
<dbReference type="Pfam" id="PF01966">
    <property type="entry name" value="HD"/>
    <property type="match status" value="1"/>
</dbReference>
<dbReference type="GO" id="GO:0006203">
    <property type="term" value="P:dGTP catabolic process"/>
    <property type="evidence" value="ECO:0007669"/>
    <property type="project" value="TreeGrafter"/>
</dbReference>
<organism evidence="2 3">
    <name type="scientific">Centipeda periodontii DSM 2778</name>
    <dbReference type="NCBI Taxonomy" id="888060"/>
    <lineage>
        <taxon>Bacteria</taxon>
        <taxon>Bacillati</taxon>
        <taxon>Bacillota</taxon>
        <taxon>Negativicutes</taxon>
        <taxon>Selenomonadales</taxon>
        <taxon>Selenomonadaceae</taxon>
        <taxon>Centipeda</taxon>
    </lineage>
</organism>
<dbReference type="Proteomes" id="UP000004067">
    <property type="component" value="Unassembled WGS sequence"/>
</dbReference>
<dbReference type="RefSeq" id="WP_006305741.1">
    <property type="nucleotide sequence ID" value="NZ_GL892076.1"/>
</dbReference>
<evidence type="ECO:0000313" key="2">
    <source>
        <dbReference type="EMBL" id="EGK60858.1"/>
    </source>
</evidence>
<protein>
    <submittedName>
        <fullName evidence="2">Metal-dependent phosphohydrolase</fullName>
    </submittedName>
</protein>
<reference evidence="2 3" key="1">
    <citation type="submission" date="2011-04" db="EMBL/GenBank/DDBJ databases">
        <authorList>
            <person name="Muzny D."/>
            <person name="Qin X."/>
            <person name="Deng J."/>
            <person name="Jiang H."/>
            <person name="Liu Y."/>
            <person name="Qu J."/>
            <person name="Song X.-Z."/>
            <person name="Zhang L."/>
            <person name="Thornton R."/>
            <person name="Coyle M."/>
            <person name="Francisco L."/>
            <person name="Jackson L."/>
            <person name="Javaid M."/>
            <person name="Korchina V."/>
            <person name="Kovar C."/>
            <person name="Mata R."/>
            <person name="Mathew T."/>
            <person name="Ngo R."/>
            <person name="Nguyen L."/>
            <person name="Nguyen N."/>
            <person name="Okwuonu G."/>
            <person name="Ongeri F."/>
            <person name="Pham C."/>
            <person name="Simmons D."/>
            <person name="Wilczek-Boney K."/>
            <person name="Hale W."/>
            <person name="Jakkamsetti A."/>
            <person name="Pham P."/>
            <person name="Ruth R."/>
            <person name="San Lucas F."/>
            <person name="Warren J."/>
            <person name="Zhang J."/>
            <person name="Zhao Z."/>
            <person name="Zhou C."/>
            <person name="Zhu D."/>
            <person name="Lee S."/>
            <person name="Bess C."/>
            <person name="Blankenburg K."/>
            <person name="Forbes L."/>
            <person name="Fu Q."/>
            <person name="Gubbala S."/>
            <person name="Hirani K."/>
            <person name="Jayaseelan J.C."/>
            <person name="Lara F."/>
            <person name="Munidasa M."/>
            <person name="Palculict T."/>
            <person name="Patil S."/>
            <person name="Pu L.-L."/>
            <person name="Saada N."/>
            <person name="Tang L."/>
            <person name="Weissenberger G."/>
            <person name="Zhu Y."/>
            <person name="Hemphill L."/>
            <person name="Shang Y."/>
            <person name="Youmans B."/>
            <person name="Ayvaz T."/>
            <person name="Ross M."/>
            <person name="Santibanez J."/>
            <person name="Aqrawi P."/>
            <person name="Gross S."/>
            <person name="Joshi V."/>
            <person name="Fowler G."/>
            <person name="Nazareth L."/>
            <person name="Reid J."/>
            <person name="Worley K."/>
            <person name="Petrosino J."/>
            <person name="Highlander S."/>
            <person name="Gibbs R."/>
        </authorList>
    </citation>
    <scope>NUCLEOTIDE SEQUENCE [LARGE SCALE GENOMIC DNA]</scope>
    <source>
        <strain evidence="2 3">DSM 2778</strain>
    </source>
</reference>
<dbReference type="InterPro" id="IPR045509">
    <property type="entry name" value="HD_assoc_2"/>
</dbReference>
<gene>
    <name evidence="2" type="primary">ywfO</name>
    <name evidence="2" type="ORF">HMPREF9081_0860</name>
</gene>
<dbReference type="EMBL" id="AFHQ01000026">
    <property type="protein sequence ID" value="EGK60858.1"/>
    <property type="molecule type" value="Genomic_DNA"/>
</dbReference>
<evidence type="ECO:0000313" key="3">
    <source>
        <dbReference type="Proteomes" id="UP000004067"/>
    </source>
</evidence>